<dbReference type="HOGENOM" id="CLU_2527347_0_0_1"/>
<dbReference type="Proteomes" id="UP000007174">
    <property type="component" value="Unassembled WGS sequence"/>
</dbReference>
<dbReference type="AlphaFoldDB" id="H1W1L7"/>
<name>H1W1L7_COLHI</name>
<accession>H1W1L7</accession>
<dbReference type="EMBL" id="CACQ02008637">
    <property type="protein sequence ID" value="CCF46380.1"/>
    <property type="molecule type" value="Genomic_DNA"/>
</dbReference>
<sequence>MTLPTLLDYVGADVLLLWEFVRPKTPLNFLIITFIVPCNLRERFVPDHQEEDGCAESEQICLDIGMVCGLSRAVVLSLLLRATL</sequence>
<evidence type="ECO:0000313" key="2">
    <source>
        <dbReference type="Proteomes" id="UP000007174"/>
    </source>
</evidence>
<gene>
    <name evidence="1" type="ORF">CH063_15152</name>
</gene>
<proteinExistence type="predicted"/>
<evidence type="ECO:0000313" key="1">
    <source>
        <dbReference type="EMBL" id="CCF46380.1"/>
    </source>
</evidence>
<organism evidence="1 2">
    <name type="scientific">Colletotrichum higginsianum (strain IMI 349063)</name>
    <name type="common">Crucifer anthracnose fungus</name>
    <dbReference type="NCBI Taxonomy" id="759273"/>
    <lineage>
        <taxon>Eukaryota</taxon>
        <taxon>Fungi</taxon>
        <taxon>Dikarya</taxon>
        <taxon>Ascomycota</taxon>
        <taxon>Pezizomycotina</taxon>
        <taxon>Sordariomycetes</taxon>
        <taxon>Hypocreomycetidae</taxon>
        <taxon>Glomerellales</taxon>
        <taxon>Glomerellaceae</taxon>
        <taxon>Colletotrichum</taxon>
        <taxon>Colletotrichum destructivum species complex</taxon>
    </lineage>
</organism>
<reference evidence="2" key="1">
    <citation type="journal article" date="2012" name="Nat. Genet.">
        <title>Lifestyle transitions in plant pathogenic Colletotrichum fungi deciphered by genome and transcriptome analyses.</title>
        <authorList>
            <person name="O'Connell R.J."/>
            <person name="Thon M.R."/>
            <person name="Hacquard S."/>
            <person name="Amyotte S.G."/>
            <person name="Kleemann J."/>
            <person name="Torres M.F."/>
            <person name="Damm U."/>
            <person name="Buiate E.A."/>
            <person name="Epstein L."/>
            <person name="Alkan N."/>
            <person name="Altmueller J."/>
            <person name="Alvarado-Balderrama L."/>
            <person name="Bauser C.A."/>
            <person name="Becker C."/>
            <person name="Birren B.W."/>
            <person name="Chen Z."/>
            <person name="Choi J."/>
            <person name="Crouch J.A."/>
            <person name="Duvick J.P."/>
            <person name="Farman M.A."/>
            <person name="Gan P."/>
            <person name="Heiman D."/>
            <person name="Henrissat B."/>
            <person name="Howard R.J."/>
            <person name="Kabbage M."/>
            <person name="Koch C."/>
            <person name="Kracher B."/>
            <person name="Kubo Y."/>
            <person name="Law A.D."/>
            <person name="Lebrun M.-H."/>
            <person name="Lee Y.-H."/>
            <person name="Miyara I."/>
            <person name="Moore N."/>
            <person name="Neumann U."/>
            <person name="Nordstroem K."/>
            <person name="Panaccione D.G."/>
            <person name="Panstruga R."/>
            <person name="Place M."/>
            <person name="Proctor R.H."/>
            <person name="Prusky D."/>
            <person name="Rech G."/>
            <person name="Reinhardt R."/>
            <person name="Rollins J.A."/>
            <person name="Rounsley S."/>
            <person name="Schardl C.L."/>
            <person name="Schwartz D.C."/>
            <person name="Shenoy N."/>
            <person name="Shirasu K."/>
            <person name="Sikhakolli U.R."/>
            <person name="Stueber K."/>
            <person name="Sukno S.A."/>
            <person name="Sweigard J.A."/>
            <person name="Takano Y."/>
            <person name="Takahara H."/>
            <person name="Trail F."/>
            <person name="van der Does H.C."/>
            <person name="Voll L.M."/>
            <person name="Will I."/>
            <person name="Young S."/>
            <person name="Zeng Q."/>
            <person name="Zhang J."/>
            <person name="Zhou S."/>
            <person name="Dickman M.B."/>
            <person name="Schulze-Lefert P."/>
            <person name="Ver Loren van Themaat E."/>
            <person name="Ma L.-J."/>
            <person name="Vaillancourt L.J."/>
        </authorList>
    </citation>
    <scope>NUCLEOTIDE SEQUENCE [LARGE SCALE GENOMIC DNA]</scope>
    <source>
        <strain evidence="2">IMI 349063</strain>
    </source>
</reference>
<protein>
    <submittedName>
        <fullName evidence="1">Uncharacterized protein</fullName>
    </submittedName>
</protein>